<feature type="transmembrane region" description="Helical" evidence="1">
    <location>
        <begin position="54"/>
        <end position="73"/>
    </location>
</feature>
<gene>
    <name evidence="2" type="ORF">MM415B00664_0035</name>
</gene>
<keyword evidence="1" id="KW-0472">Membrane</keyword>
<accession>A0A6M3J0B4</accession>
<evidence type="ECO:0000313" key="2">
    <source>
        <dbReference type="EMBL" id="QJA63044.1"/>
    </source>
</evidence>
<dbReference type="EMBL" id="MT141488">
    <property type="protein sequence ID" value="QJA63044.1"/>
    <property type="molecule type" value="Genomic_DNA"/>
</dbReference>
<proteinExistence type="predicted"/>
<evidence type="ECO:0000256" key="1">
    <source>
        <dbReference type="SAM" id="Phobius"/>
    </source>
</evidence>
<keyword evidence="1" id="KW-0812">Transmembrane</keyword>
<reference evidence="2" key="1">
    <citation type="submission" date="2020-03" db="EMBL/GenBank/DDBJ databases">
        <title>The deep terrestrial virosphere.</title>
        <authorList>
            <person name="Holmfeldt K."/>
            <person name="Nilsson E."/>
            <person name="Simone D."/>
            <person name="Lopez-Fernandez M."/>
            <person name="Wu X."/>
            <person name="de Brujin I."/>
            <person name="Lundin D."/>
            <person name="Andersson A."/>
            <person name="Bertilsson S."/>
            <person name="Dopson M."/>
        </authorList>
    </citation>
    <scope>NUCLEOTIDE SEQUENCE</scope>
    <source>
        <strain evidence="2">MM415B00664</strain>
    </source>
</reference>
<name>A0A6M3J0B4_9ZZZZ</name>
<dbReference type="AlphaFoldDB" id="A0A6M3J0B4"/>
<organism evidence="2">
    <name type="scientific">viral metagenome</name>
    <dbReference type="NCBI Taxonomy" id="1070528"/>
    <lineage>
        <taxon>unclassified sequences</taxon>
        <taxon>metagenomes</taxon>
        <taxon>organismal metagenomes</taxon>
    </lineage>
</organism>
<sequence>MTERRSYDSSIAKIETLLDSNNQMTAEMHKAIFGNGGAGLLTKAALNRQSIKRIWWWVGGLSMTILGIAGCIVKKSLGL</sequence>
<keyword evidence="1" id="KW-1133">Transmembrane helix</keyword>
<protein>
    <submittedName>
        <fullName evidence="2">Uncharacterized protein</fullName>
    </submittedName>
</protein>